<evidence type="ECO:0000256" key="1">
    <source>
        <dbReference type="ARBA" id="ARBA00008018"/>
    </source>
</evidence>
<protein>
    <recommendedName>
        <fullName evidence="3">UBA domain-containing protein</fullName>
    </recommendedName>
</protein>
<dbReference type="InterPro" id="IPR051958">
    <property type="entry name" value="Alba-like_NAB"/>
</dbReference>
<dbReference type="AlphaFoldDB" id="A0ABD1YME3"/>
<keyword evidence="2" id="KW-0812">Transmembrane</keyword>
<keyword evidence="2" id="KW-0472">Membrane</keyword>
<keyword evidence="2" id="KW-1133">Transmembrane helix</keyword>
<dbReference type="SUPFAM" id="SSF46934">
    <property type="entry name" value="UBA-like"/>
    <property type="match status" value="1"/>
</dbReference>
<dbReference type="Proteomes" id="UP001605036">
    <property type="component" value="Unassembled WGS sequence"/>
</dbReference>
<dbReference type="InterPro" id="IPR009060">
    <property type="entry name" value="UBA-like_sf"/>
</dbReference>
<accession>A0ABD1YME3</accession>
<comment type="similarity">
    <text evidence="1">Belongs to the histone-like Alba family.</text>
</comment>
<name>A0ABD1YME3_9MARC</name>
<evidence type="ECO:0000313" key="5">
    <source>
        <dbReference type="Proteomes" id="UP001605036"/>
    </source>
</evidence>
<gene>
    <name evidence="4" type="ORF">R1flu_016447</name>
</gene>
<evidence type="ECO:0000313" key="4">
    <source>
        <dbReference type="EMBL" id="KAL2631761.1"/>
    </source>
</evidence>
<dbReference type="PANTHER" id="PTHR13516">
    <property type="entry name" value="RIBONUCLEASE P SUBUNIT P25"/>
    <property type="match status" value="1"/>
</dbReference>
<reference evidence="4 5" key="1">
    <citation type="submission" date="2024-09" db="EMBL/GenBank/DDBJ databases">
        <title>Chromosome-scale assembly of Riccia fluitans.</title>
        <authorList>
            <person name="Paukszto L."/>
            <person name="Sawicki J."/>
            <person name="Karawczyk K."/>
            <person name="Piernik-Szablinska J."/>
            <person name="Szczecinska M."/>
            <person name="Mazdziarz M."/>
        </authorList>
    </citation>
    <scope>NUCLEOTIDE SEQUENCE [LARGE SCALE GENOMIC DNA]</scope>
    <source>
        <strain evidence="4">Rf_01</strain>
        <tissue evidence="4">Aerial parts of the thallus</tissue>
    </source>
</reference>
<keyword evidence="5" id="KW-1185">Reference proteome</keyword>
<dbReference type="PROSITE" id="PS50030">
    <property type="entry name" value="UBA"/>
    <property type="match status" value="1"/>
</dbReference>
<feature type="domain" description="UBA" evidence="3">
    <location>
        <begin position="60"/>
        <end position="101"/>
    </location>
</feature>
<dbReference type="EMBL" id="JBHFFA010000004">
    <property type="protein sequence ID" value="KAL2631761.1"/>
    <property type="molecule type" value="Genomic_DNA"/>
</dbReference>
<organism evidence="4 5">
    <name type="scientific">Riccia fluitans</name>
    <dbReference type="NCBI Taxonomy" id="41844"/>
    <lineage>
        <taxon>Eukaryota</taxon>
        <taxon>Viridiplantae</taxon>
        <taxon>Streptophyta</taxon>
        <taxon>Embryophyta</taxon>
        <taxon>Marchantiophyta</taxon>
        <taxon>Marchantiopsida</taxon>
        <taxon>Marchantiidae</taxon>
        <taxon>Marchantiales</taxon>
        <taxon>Ricciaceae</taxon>
        <taxon>Riccia</taxon>
    </lineage>
</organism>
<dbReference type="Gene3D" id="1.10.8.10">
    <property type="entry name" value="DNA helicase RuvA subunit, C-terminal domain"/>
    <property type="match status" value="1"/>
</dbReference>
<sequence>MDRYQRAEKPRPETPISGNEIRITVQGKMRNYITYAMILLETGFLRWFFKETTGNEFSLSIDSPANISRLTELGFDNESVTNALEVCGADKEQAALYLFVTSRYITNNSGIEGCGGRPVWCGGILSFTEVVQRARPEGHLESRTAGEGTGFNWSWMRLAAVGVGVPVE</sequence>
<dbReference type="Pfam" id="PF00627">
    <property type="entry name" value="UBA"/>
    <property type="match status" value="1"/>
</dbReference>
<feature type="transmembrane region" description="Helical" evidence="2">
    <location>
        <begin position="32"/>
        <end position="49"/>
    </location>
</feature>
<dbReference type="PANTHER" id="PTHR13516:SF4">
    <property type="entry name" value="FI09323P"/>
    <property type="match status" value="1"/>
</dbReference>
<proteinExistence type="inferred from homology"/>
<dbReference type="InterPro" id="IPR015940">
    <property type="entry name" value="UBA"/>
</dbReference>
<evidence type="ECO:0000259" key="3">
    <source>
        <dbReference type="PROSITE" id="PS50030"/>
    </source>
</evidence>
<comment type="caution">
    <text evidence="4">The sequence shown here is derived from an EMBL/GenBank/DDBJ whole genome shotgun (WGS) entry which is preliminary data.</text>
</comment>
<evidence type="ECO:0000256" key="2">
    <source>
        <dbReference type="SAM" id="Phobius"/>
    </source>
</evidence>